<keyword evidence="1" id="KW-0472">Membrane</keyword>
<dbReference type="Proteomes" id="UP000316167">
    <property type="component" value="Unassembled WGS sequence"/>
</dbReference>
<dbReference type="SUPFAM" id="SSF52266">
    <property type="entry name" value="SGNH hydrolase"/>
    <property type="match status" value="1"/>
</dbReference>
<organism evidence="2 3">
    <name type="scientific">Lacibacter cauensis</name>
    <dbReference type="NCBI Taxonomy" id="510947"/>
    <lineage>
        <taxon>Bacteria</taxon>
        <taxon>Pseudomonadati</taxon>
        <taxon>Bacteroidota</taxon>
        <taxon>Chitinophagia</taxon>
        <taxon>Chitinophagales</taxon>
        <taxon>Chitinophagaceae</taxon>
        <taxon>Lacibacter</taxon>
    </lineage>
</organism>
<dbReference type="Gene3D" id="3.40.50.1110">
    <property type="entry name" value="SGNH hydrolase"/>
    <property type="match status" value="1"/>
</dbReference>
<keyword evidence="1" id="KW-1133">Transmembrane helix</keyword>
<accession>A0A562SQT6</accession>
<evidence type="ECO:0000313" key="3">
    <source>
        <dbReference type="Proteomes" id="UP000316167"/>
    </source>
</evidence>
<dbReference type="OrthoDB" id="8480707at2"/>
<reference evidence="2 3" key="1">
    <citation type="journal article" date="2015" name="Stand. Genomic Sci.">
        <title>Genomic Encyclopedia of Bacterial and Archaeal Type Strains, Phase III: the genomes of soil and plant-associated and newly described type strains.</title>
        <authorList>
            <person name="Whitman W.B."/>
            <person name="Woyke T."/>
            <person name="Klenk H.P."/>
            <person name="Zhou Y."/>
            <person name="Lilburn T.G."/>
            <person name="Beck B.J."/>
            <person name="De Vos P."/>
            <person name="Vandamme P."/>
            <person name="Eisen J.A."/>
            <person name="Garrity G."/>
            <person name="Hugenholtz P."/>
            <person name="Kyrpides N.C."/>
        </authorList>
    </citation>
    <scope>NUCLEOTIDE SEQUENCE [LARGE SCALE GENOMIC DNA]</scope>
    <source>
        <strain evidence="2 3">CGMCC 1.7271</strain>
    </source>
</reference>
<dbReference type="GO" id="GO:0016788">
    <property type="term" value="F:hydrolase activity, acting on ester bonds"/>
    <property type="evidence" value="ECO:0007669"/>
    <property type="project" value="UniProtKB-ARBA"/>
</dbReference>
<evidence type="ECO:0000313" key="2">
    <source>
        <dbReference type="EMBL" id="TWI83508.1"/>
    </source>
</evidence>
<sequence>MEQKPSRLKRLLYYILLCLFCMFLVEAFLSIAFHYKYGNNKLAIVDFFISAKSRVVNSKLNGQESEVQFRNQQLIRNGKADELSKEIVQEMAAANAFEFDPWLQFRNIDVTSKHVNTTGFIRKSIPSFVAKGIDTFRVWFFGGSTMWGFNVTDDETIPAKFAQLYSQAAKYKKSLEVSNYGVRSYYSFQEMKLLQDRLLYEQTPDLVIFLDGLNDVVFYPAPLHREPFYSGFLREYFKGNFPFARGKNVTDSIERYYIKDQNRSAKEKANILLNNYSLTTETVSRTAKAYAFNTLFVWQPVPYYNYSNQLKDPFCDKDSFPVYAFLNPAIETNFKKMNNSLYLANMLDGSVRFPFIDRVHYSPEMNTAIADSILQKIDSLLIN</sequence>
<gene>
    <name evidence="2" type="ORF">IQ13_1620</name>
</gene>
<protein>
    <submittedName>
        <fullName evidence="2">Lysophospholipase L1-like esterase</fullName>
    </submittedName>
</protein>
<keyword evidence="1" id="KW-0812">Transmembrane</keyword>
<dbReference type="InterPro" id="IPR036514">
    <property type="entry name" value="SGNH_hydro_sf"/>
</dbReference>
<name>A0A562SQT6_9BACT</name>
<keyword evidence="3" id="KW-1185">Reference proteome</keyword>
<proteinExistence type="predicted"/>
<comment type="caution">
    <text evidence="2">The sequence shown here is derived from an EMBL/GenBank/DDBJ whole genome shotgun (WGS) entry which is preliminary data.</text>
</comment>
<feature type="transmembrane region" description="Helical" evidence="1">
    <location>
        <begin position="12"/>
        <end position="35"/>
    </location>
</feature>
<dbReference type="RefSeq" id="WP_144885719.1">
    <property type="nucleotide sequence ID" value="NZ_VLLE01000003.1"/>
</dbReference>
<dbReference type="EMBL" id="VLLE01000003">
    <property type="protein sequence ID" value="TWI83508.1"/>
    <property type="molecule type" value="Genomic_DNA"/>
</dbReference>
<dbReference type="AlphaFoldDB" id="A0A562SQT6"/>
<evidence type="ECO:0000256" key="1">
    <source>
        <dbReference type="SAM" id="Phobius"/>
    </source>
</evidence>
<dbReference type="CDD" id="cd00229">
    <property type="entry name" value="SGNH_hydrolase"/>
    <property type="match status" value="1"/>
</dbReference>